<evidence type="ECO:0000313" key="2">
    <source>
        <dbReference type="EMBL" id="TVU23148.1"/>
    </source>
</evidence>
<dbReference type="EMBL" id="RWGY01000013">
    <property type="protein sequence ID" value="TVU24525.1"/>
    <property type="molecule type" value="Genomic_DNA"/>
</dbReference>
<dbReference type="EMBL" id="RWGY01000022">
    <property type="protein sequence ID" value="TVU23148.1"/>
    <property type="molecule type" value="Genomic_DNA"/>
</dbReference>
<evidence type="ECO:0000313" key="5">
    <source>
        <dbReference type="Proteomes" id="UP000324897"/>
    </source>
</evidence>
<organism evidence="2 5">
    <name type="scientific">Eragrostis curvula</name>
    <name type="common">weeping love grass</name>
    <dbReference type="NCBI Taxonomy" id="38414"/>
    <lineage>
        <taxon>Eukaryota</taxon>
        <taxon>Viridiplantae</taxon>
        <taxon>Streptophyta</taxon>
        <taxon>Embryophyta</taxon>
        <taxon>Tracheophyta</taxon>
        <taxon>Spermatophyta</taxon>
        <taxon>Magnoliopsida</taxon>
        <taxon>Liliopsida</taxon>
        <taxon>Poales</taxon>
        <taxon>Poaceae</taxon>
        <taxon>PACMAD clade</taxon>
        <taxon>Chloridoideae</taxon>
        <taxon>Eragrostideae</taxon>
        <taxon>Eragrostidinae</taxon>
        <taxon>Eragrostis</taxon>
    </lineage>
</organism>
<sequence length="111" mass="12642">MTFLSVTIGAGVGVGVLEGLWMQLQDWHEQETKVWILEINQVRMVRMKRRPHGSRRNGAAESCEFSINCSEISKQITRCFVLFEFPSGQKADSKTYASSFDSPKLWNSAIR</sequence>
<evidence type="ECO:0000256" key="1">
    <source>
        <dbReference type="SAM" id="MobiDB-lite"/>
    </source>
</evidence>
<dbReference type="EMBL" id="RWGY01000013">
    <property type="protein sequence ID" value="TVU24526.1"/>
    <property type="molecule type" value="Genomic_DNA"/>
</dbReference>
<feature type="region of interest" description="Disordered" evidence="1">
    <location>
        <begin position="89"/>
        <end position="111"/>
    </location>
</feature>
<dbReference type="Gramene" id="TVU24526">
    <property type="protein sequence ID" value="TVU24526"/>
    <property type="gene ID" value="EJB05_26968"/>
</dbReference>
<dbReference type="AlphaFoldDB" id="A0A5J9UIR7"/>
<evidence type="ECO:0000313" key="3">
    <source>
        <dbReference type="EMBL" id="TVU24525.1"/>
    </source>
</evidence>
<keyword evidence="5" id="KW-1185">Reference proteome</keyword>
<evidence type="ECO:0000313" key="4">
    <source>
        <dbReference type="EMBL" id="TVU24526.1"/>
    </source>
</evidence>
<reference evidence="2 5" key="1">
    <citation type="journal article" date="2019" name="Sci. Rep.">
        <title>A high-quality genome of Eragrostis curvula grass provides insights into Poaceae evolution and supports new strategies to enhance forage quality.</title>
        <authorList>
            <person name="Carballo J."/>
            <person name="Santos B.A.C.M."/>
            <person name="Zappacosta D."/>
            <person name="Garbus I."/>
            <person name="Selva J.P."/>
            <person name="Gallo C.A."/>
            <person name="Diaz A."/>
            <person name="Albertini E."/>
            <person name="Caccamo M."/>
            <person name="Echenique V."/>
        </authorList>
    </citation>
    <scope>NUCLEOTIDE SEQUENCE [LARGE SCALE GENOMIC DNA]</scope>
    <source>
        <strain evidence="5">cv. Victoria</strain>
        <tissue evidence="2">Leaf</tissue>
    </source>
</reference>
<gene>
    <name evidence="3" type="ORF">EJB05_26967</name>
    <name evidence="4" type="ORF">EJB05_26968</name>
    <name evidence="2" type="ORF">EJB05_30259</name>
</gene>
<accession>A0A5J9UIR7</accession>
<dbReference type="Gramene" id="TVU24525">
    <property type="protein sequence ID" value="TVU24525"/>
    <property type="gene ID" value="EJB05_26967"/>
</dbReference>
<comment type="caution">
    <text evidence="2">The sequence shown here is derived from an EMBL/GenBank/DDBJ whole genome shotgun (WGS) entry which is preliminary data.</text>
</comment>
<feature type="non-terminal residue" evidence="2">
    <location>
        <position position="1"/>
    </location>
</feature>
<proteinExistence type="predicted"/>
<protein>
    <submittedName>
        <fullName evidence="2">Uncharacterized protein</fullName>
    </submittedName>
</protein>
<name>A0A5J9UIR7_9POAL</name>
<dbReference type="Gramene" id="TVU23148">
    <property type="protein sequence ID" value="TVU23148"/>
    <property type="gene ID" value="EJB05_30259"/>
</dbReference>
<dbReference type="Proteomes" id="UP000324897">
    <property type="component" value="Chromosome 2"/>
</dbReference>